<sequence length="143" mass="16706">MEEQNPTFIDSTKLIFGIGQVEKITEVSGRQLRYWEKQGYIQPLEQKKGASRQYNLHTLFMIFHIQRFLNQGFTLQTAVDKARKFDEQIPVLREFLSNQLKGIIVKDDQKLLDFGYLDASHQQRIYGVIKDGKTSFKIDPVSH</sequence>
<gene>
    <name evidence="2" type="ORF">FC85_GL000372</name>
</gene>
<comment type="caution">
    <text evidence="2">The sequence shown here is derived from an EMBL/GenBank/DDBJ whole genome shotgun (WGS) entry which is preliminary data.</text>
</comment>
<evidence type="ECO:0000313" key="3">
    <source>
        <dbReference type="Proteomes" id="UP000052013"/>
    </source>
</evidence>
<organism evidence="2 3">
    <name type="scientific">Lentilactobacillus diolivorans DSM 14421</name>
    <dbReference type="NCBI Taxonomy" id="1423739"/>
    <lineage>
        <taxon>Bacteria</taxon>
        <taxon>Bacillati</taxon>
        <taxon>Bacillota</taxon>
        <taxon>Bacilli</taxon>
        <taxon>Lactobacillales</taxon>
        <taxon>Lactobacillaceae</taxon>
        <taxon>Lentilactobacillus</taxon>
    </lineage>
</organism>
<dbReference type="CDD" id="cd01105">
    <property type="entry name" value="HTH_GlnR-like"/>
    <property type="match status" value="1"/>
</dbReference>
<dbReference type="PATRIC" id="fig|1423739.3.peg.389"/>
<dbReference type="SMART" id="SM00422">
    <property type="entry name" value="HTH_MERR"/>
    <property type="match status" value="1"/>
</dbReference>
<dbReference type="SUPFAM" id="SSF46955">
    <property type="entry name" value="Putative DNA-binding domain"/>
    <property type="match status" value="1"/>
</dbReference>
<dbReference type="STRING" id="1423739.FC85_GL000372"/>
<dbReference type="EMBL" id="AZEY01000073">
    <property type="protein sequence ID" value="KRL65228.1"/>
    <property type="molecule type" value="Genomic_DNA"/>
</dbReference>
<dbReference type="GO" id="GO:0006355">
    <property type="term" value="P:regulation of DNA-templated transcription"/>
    <property type="evidence" value="ECO:0007669"/>
    <property type="project" value="InterPro"/>
</dbReference>
<accession>A0A0R1S8R1</accession>
<evidence type="ECO:0000313" key="2">
    <source>
        <dbReference type="EMBL" id="KRL65228.1"/>
    </source>
</evidence>
<evidence type="ECO:0000259" key="1">
    <source>
        <dbReference type="SMART" id="SM00422"/>
    </source>
</evidence>
<feature type="domain" description="HTH merR-type" evidence="1">
    <location>
        <begin position="16"/>
        <end position="85"/>
    </location>
</feature>
<dbReference type="Pfam" id="PF13411">
    <property type="entry name" value="MerR_1"/>
    <property type="match status" value="1"/>
</dbReference>
<reference evidence="2 3" key="1">
    <citation type="journal article" date="2015" name="Genome Announc.">
        <title>Expanding the biotechnology potential of lactobacilli through comparative genomics of 213 strains and associated genera.</title>
        <authorList>
            <person name="Sun Z."/>
            <person name="Harris H.M."/>
            <person name="McCann A."/>
            <person name="Guo C."/>
            <person name="Argimon S."/>
            <person name="Zhang W."/>
            <person name="Yang X."/>
            <person name="Jeffery I.B."/>
            <person name="Cooney J.C."/>
            <person name="Kagawa T.F."/>
            <person name="Liu W."/>
            <person name="Song Y."/>
            <person name="Salvetti E."/>
            <person name="Wrobel A."/>
            <person name="Rasinkangas P."/>
            <person name="Parkhill J."/>
            <person name="Rea M.C."/>
            <person name="O'Sullivan O."/>
            <person name="Ritari J."/>
            <person name="Douillard F.P."/>
            <person name="Paul Ross R."/>
            <person name="Yang R."/>
            <person name="Briner A.E."/>
            <person name="Felis G.E."/>
            <person name="de Vos W.M."/>
            <person name="Barrangou R."/>
            <person name="Klaenhammer T.R."/>
            <person name="Caufield P.W."/>
            <person name="Cui Y."/>
            <person name="Zhang H."/>
            <person name="O'Toole P.W."/>
        </authorList>
    </citation>
    <scope>NUCLEOTIDE SEQUENCE [LARGE SCALE GENOMIC DNA]</scope>
    <source>
        <strain evidence="2 3">DSM 14421</strain>
    </source>
</reference>
<dbReference type="InterPro" id="IPR000551">
    <property type="entry name" value="MerR-type_HTH_dom"/>
</dbReference>
<dbReference type="RefSeq" id="WP_057864938.1">
    <property type="nucleotide sequence ID" value="NZ_AZEY01000073.1"/>
</dbReference>
<dbReference type="AlphaFoldDB" id="A0A0R1S8R1"/>
<dbReference type="GO" id="GO:0003677">
    <property type="term" value="F:DNA binding"/>
    <property type="evidence" value="ECO:0007669"/>
    <property type="project" value="InterPro"/>
</dbReference>
<dbReference type="InterPro" id="IPR009061">
    <property type="entry name" value="DNA-bd_dom_put_sf"/>
</dbReference>
<dbReference type="Gene3D" id="1.10.1660.10">
    <property type="match status" value="1"/>
</dbReference>
<name>A0A0R1S8R1_9LACO</name>
<protein>
    <submittedName>
        <fullName evidence="2">Regulatory protein MerR</fullName>
    </submittedName>
</protein>
<dbReference type="Proteomes" id="UP000052013">
    <property type="component" value="Unassembled WGS sequence"/>
</dbReference>
<proteinExistence type="predicted"/>